<dbReference type="InterPro" id="IPR000644">
    <property type="entry name" value="CBS_dom"/>
</dbReference>
<evidence type="ECO:0000259" key="12">
    <source>
        <dbReference type="PROSITE" id="PS51846"/>
    </source>
</evidence>
<keyword evidence="14" id="KW-1185">Reference proteome</keyword>
<dbReference type="SUPFAM" id="SSF54631">
    <property type="entry name" value="CBS-domain pair"/>
    <property type="match status" value="1"/>
</dbReference>
<feature type="domain" description="CBS" evidence="11">
    <location>
        <begin position="282"/>
        <end position="341"/>
    </location>
</feature>
<dbReference type="InterPro" id="IPR051676">
    <property type="entry name" value="UPF0053_domain"/>
</dbReference>
<dbReference type="CDD" id="cd04590">
    <property type="entry name" value="CBS_pair_CorC_HlyC_assoc"/>
    <property type="match status" value="1"/>
</dbReference>
<evidence type="ECO:0000256" key="4">
    <source>
        <dbReference type="ARBA" id="ARBA00022737"/>
    </source>
</evidence>
<dbReference type="SUPFAM" id="SSF56176">
    <property type="entry name" value="FAD-binding/transporter-associated domain-like"/>
    <property type="match status" value="1"/>
</dbReference>
<evidence type="ECO:0000313" key="14">
    <source>
        <dbReference type="Proteomes" id="UP000199002"/>
    </source>
</evidence>
<reference evidence="14" key="1">
    <citation type="submission" date="2016-10" db="EMBL/GenBank/DDBJ databases">
        <authorList>
            <person name="Varghese N."/>
            <person name="Submissions S."/>
        </authorList>
    </citation>
    <scope>NUCLEOTIDE SEQUENCE [LARGE SCALE GENOMIC DNA]</scope>
    <source>
        <strain evidence="14">DSM 25157</strain>
    </source>
</reference>
<evidence type="ECO:0000256" key="3">
    <source>
        <dbReference type="ARBA" id="ARBA00022692"/>
    </source>
</evidence>
<proteinExistence type="predicted"/>
<keyword evidence="4" id="KW-0677">Repeat</keyword>
<name>A0A1H3W194_9BURK</name>
<feature type="domain" description="CNNM transmembrane" evidence="12">
    <location>
        <begin position="1"/>
        <end position="196"/>
    </location>
</feature>
<dbReference type="PROSITE" id="PS51846">
    <property type="entry name" value="CNNM"/>
    <property type="match status" value="1"/>
</dbReference>
<evidence type="ECO:0000256" key="7">
    <source>
        <dbReference type="ARBA" id="ARBA00023136"/>
    </source>
</evidence>
<dbReference type="InterPro" id="IPR016169">
    <property type="entry name" value="FAD-bd_PCMH_sub2"/>
</dbReference>
<keyword evidence="7 9" id="KW-0472">Membrane</keyword>
<dbReference type="RefSeq" id="WP_092696762.1">
    <property type="nucleotide sequence ID" value="NZ_CAXIQL010000020.1"/>
</dbReference>
<dbReference type="AlphaFoldDB" id="A0A1H3W194"/>
<dbReference type="Gene3D" id="3.10.580.10">
    <property type="entry name" value="CBS-domain"/>
    <property type="match status" value="1"/>
</dbReference>
<dbReference type="Pfam" id="PF03471">
    <property type="entry name" value="CorC_HlyC"/>
    <property type="match status" value="1"/>
</dbReference>
<evidence type="ECO:0000256" key="10">
    <source>
        <dbReference type="SAM" id="Phobius"/>
    </source>
</evidence>
<comment type="subcellular location">
    <subcellularLocation>
        <location evidence="1">Cell membrane</location>
        <topology evidence="1">Multi-pass membrane protein</topology>
    </subcellularLocation>
</comment>
<evidence type="ECO:0000256" key="5">
    <source>
        <dbReference type="ARBA" id="ARBA00022989"/>
    </source>
</evidence>
<gene>
    <name evidence="13" type="ORF">SAMN05421875_10219</name>
</gene>
<dbReference type="Gene3D" id="3.30.465.10">
    <property type="match status" value="1"/>
</dbReference>
<dbReference type="InterPro" id="IPR002550">
    <property type="entry name" value="CNNM"/>
</dbReference>
<dbReference type="Pfam" id="PF01595">
    <property type="entry name" value="CNNM"/>
    <property type="match status" value="1"/>
</dbReference>
<keyword evidence="5 9" id="KW-1133">Transmembrane helix</keyword>
<evidence type="ECO:0000256" key="8">
    <source>
        <dbReference type="PROSITE-ProRule" id="PRU00703"/>
    </source>
</evidence>
<dbReference type="PANTHER" id="PTHR43099">
    <property type="entry name" value="UPF0053 PROTEIN YRKA"/>
    <property type="match status" value="1"/>
</dbReference>
<sequence length="434" mass="47016">MDFLLIALLTLLNGVFAMSELALASSRKSRLVAMAEGGDKGAHAALTLLDNPTQFLSSVQVGITSIGMLNGIIGEAAFSYDLGLWLQTLGVPESAASVSATAIVVTVITFITIVFGELVPKRIGQLYPETVARFVARPMTWVAQGAKPFVRLLSLSTQGVLKLLRVNNDAGRMVTEEEIAASLEEGRDAGVIEHHEHQMVQNVFRLDDRPLTSLMVPRTDVQWLDAGLTVLEGLRMAGTGGEHGAHSWYPVCRASLDEVVGVISVARMLELGPEASGTVESYAQPASFVPETLSGMELLEQFRARSGRMVFVVDEYGVVQGIMTPRDLLEAITGELQPGASADAWATLRDDGTWLLDGLMPVTELKARLDIRDLPEEDRGRYNTLAGLLMAESGHLPAVAERIACAGWIFEILDLDGKRIDKVLAQPDQQLERN</sequence>
<evidence type="ECO:0000256" key="1">
    <source>
        <dbReference type="ARBA" id="ARBA00004651"/>
    </source>
</evidence>
<feature type="transmembrane region" description="Helical" evidence="10">
    <location>
        <begin position="95"/>
        <end position="116"/>
    </location>
</feature>
<dbReference type="PROSITE" id="PS51371">
    <property type="entry name" value="CBS"/>
    <property type="match status" value="1"/>
</dbReference>
<dbReference type="GO" id="GO:0050660">
    <property type="term" value="F:flavin adenine dinucleotide binding"/>
    <property type="evidence" value="ECO:0007669"/>
    <property type="project" value="InterPro"/>
</dbReference>
<evidence type="ECO:0000313" key="13">
    <source>
        <dbReference type="EMBL" id="SDZ80925.1"/>
    </source>
</evidence>
<dbReference type="InterPro" id="IPR046342">
    <property type="entry name" value="CBS_dom_sf"/>
</dbReference>
<dbReference type="InterPro" id="IPR044751">
    <property type="entry name" value="Ion_transp-like_CBS"/>
</dbReference>
<evidence type="ECO:0000259" key="11">
    <source>
        <dbReference type="PROSITE" id="PS51371"/>
    </source>
</evidence>
<protein>
    <submittedName>
        <fullName evidence="13">Putative hemolysin</fullName>
    </submittedName>
</protein>
<keyword evidence="2" id="KW-1003">Cell membrane</keyword>
<dbReference type="GeneID" id="34233906"/>
<dbReference type="InterPro" id="IPR036318">
    <property type="entry name" value="FAD-bd_PCMH-like_sf"/>
</dbReference>
<dbReference type="EMBL" id="FNQJ01000002">
    <property type="protein sequence ID" value="SDZ80925.1"/>
    <property type="molecule type" value="Genomic_DNA"/>
</dbReference>
<evidence type="ECO:0000256" key="6">
    <source>
        <dbReference type="ARBA" id="ARBA00023122"/>
    </source>
</evidence>
<evidence type="ECO:0000256" key="9">
    <source>
        <dbReference type="PROSITE-ProRule" id="PRU01193"/>
    </source>
</evidence>
<dbReference type="Pfam" id="PF00571">
    <property type="entry name" value="CBS"/>
    <property type="match status" value="1"/>
</dbReference>
<dbReference type="Proteomes" id="UP000199002">
    <property type="component" value="Unassembled WGS sequence"/>
</dbReference>
<keyword evidence="6 8" id="KW-0129">CBS domain</keyword>
<accession>A0A1H3W194</accession>
<dbReference type="GO" id="GO:0005886">
    <property type="term" value="C:plasma membrane"/>
    <property type="evidence" value="ECO:0007669"/>
    <property type="project" value="UniProtKB-SubCell"/>
</dbReference>
<dbReference type="PANTHER" id="PTHR43099:SF5">
    <property type="entry name" value="HLYC_CORC FAMILY TRANSPORTER"/>
    <property type="match status" value="1"/>
</dbReference>
<dbReference type="InterPro" id="IPR005170">
    <property type="entry name" value="Transptr-assoc_dom"/>
</dbReference>
<keyword evidence="3 9" id="KW-0812">Transmembrane</keyword>
<evidence type="ECO:0000256" key="2">
    <source>
        <dbReference type="ARBA" id="ARBA00022475"/>
    </source>
</evidence>
<organism evidence="13 14">
    <name type="scientific">Acidovorax soli</name>
    <dbReference type="NCBI Taxonomy" id="592050"/>
    <lineage>
        <taxon>Bacteria</taxon>
        <taxon>Pseudomonadati</taxon>
        <taxon>Pseudomonadota</taxon>
        <taxon>Betaproteobacteria</taxon>
        <taxon>Burkholderiales</taxon>
        <taxon>Comamonadaceae</taxon>
        <taxon>Acidovorax</taxon>
    </lineage>
</organism>
<dbReference type="STRING" id="592050.SAMN05421875_10219"/>
<dbReference type="SMART" id="SM01091">
    <property type="entry name" value="CorC_HlyC"/>
    <property type="match status" value="1"/>
</dbReference>